<protein>
    <submittedName>
        <fullName evidence="2">UDP-4-amino-4, 6-dideoxy-N-acetyl-beta-L-altrosamine transaminase</fullName>
        <ecNumber evidence="2">2.6.1.92</ecNumber>
    </submittedName>
</protein>
<keyword evidence="2" id="KW-0808">Transferase</keyword>
<evidence type="ECO:0000256" key="1">
    <source>
        <dbReference type="RuleBase" id="RU004508"/>
    </source>
</evidence>
<dbReference type="InterPro" id="IPR020026">
    <property type="entry name" value="PseC"/>
</dbReference>
<dbReference type="PANTHER" id="PTHR30244:SF34">
    <property type="entry name" value="DTDP-4-AMINO-4,6-DIDEOXYGALACTOSE TRANSAMINASE"/>
    <property type="match status" value="1"/>
</dbReference>
<evidence type="ECO:0000313" key="3">
    <source>
        <dbReference type="Proteomes" id="UP001596528"/>
    </source>
</evidence>
<dbReference type="InterPro" id="IPR015421">
    <property type="entry name" value="PyrdxlP-dep_Trfase_major"/>
</dbReference>
<comment type="caution">
    <text evidence="2">The sequence shown here is derived from an EMBL/GenBank/DDBJ whole genome shotgun (WGS) entry which is preliminary data.</text>
</comment>
<dbReference type="GO" id="GO:0008483">
    <property type="term" value="F:transaminase activity"/>
    <property type="evidence" value="ECO:0007669"/>
    <property type="project" value="UniProtKB-KW"/>
</dbReference>
<accession>A0ABW2V8M6</accession>
<dbReference type="Gene3D" id="3.40.640.10">
    <property type="entry name" value="Type I PLP-dependent aspartate aminotransferase-like (Major domain)"/>
    <property type="match status" value="1"/>
</dbReference>
<name>A0ABW2V8M6_9BACL</name>
<dbReference type="RefSeq" id="WP_138790429.1">
    <property type="nucleotide sequence ID" value="NZ_JBHTGQ010000043.1"/>
</dbReference>
<organism evidence="2 3">
    <name type="scientific">Paenibacillus thermoaerophilus</name>
    <dbReference type="NCBI Taxonomy" id="1215385"/>
    <lineage>
        <taxon>Bacteria</taxon>
        <taxon>Bacillati</taxon>
        <taxon>Bacillota</taxon>
        <taxon>Bacilli</taxon>
        <taxon>Bacillales</taxon>
        <taxon>Paenibacillaceae</taxon>
        <taxon>Paenibacillus</taxon>
    </lineage>
</organism>
<proteinExistence type="inferred from homology"/>
<dbReference type="SUPFAM" id="SSF53383">
    <property type="entry name" value="PLP-dependent transferases"/>
    <property type="match status" value="1"/>
</dbReference>
<dbReference type="InterPro" id="IPR015422">
    <property type="entry name" value="PyrdxlP-dep_Trfase_small"/>
</dbReference>
<dbReference type="EMBL" id="JBHTGQ010000043">
    <property type="protein sequence ID" value="MFC7751450.1"/>
    <property type="molecule type" value="Genomic_DNA"/>
</dbReference>
<dbReference type="InterPro" id="IPR015424">
    <property type="entry name" value="PyrdxlP-dep_Trfase"/>
</dbReference>
<dbReference type="PANTHER" id="PTHR30244">
    <property type="entry name" value="TRANSAMINASE"/>
    <property type="match status" value="1"/>
</dbReference>
<dbReference type="EC" id="2.6.1.92" evidence="2"/>
<keyword evidence="2" id="KW-0032">Aminotransferase</keyword>
<dbReference type="Gene3D" id="3.90.1150.10">
    <property type="entry name" value="Aspartate Aminotransferase, domain 1"/>
    <property type="match status" value="1"/>
</dbReference>
<dbReference type="Pfam" id="PF01041">
    <property type="entry name" value="DegT_DnrJ_EryC1"/>
    <property type="match status" value="1"/>
</dbReference>
<reference evidence="3" key="1">
    <citation type="journal article" date="2019" name="Int. J. Syst. Evol. Microbiol.">
        <title>The Global Catalogue of Microorganisms (GCM) 10K type strain sequencing project: providing services to taxonomists for standard genome sequencing and annotation.</title>
        <authorList>
            <consortium name="The Broad Institute Genomics Platform"/>
            <consortium name="The Broad Institute Genome Sequencing Center for Infectious Disease"/>
            <person name="Wu L."/>
            <person name="Ma J."/>
        </authorList>
    </citation>
    <scope>NUCLEOTIDE SEQUENCE [LARGE SCALE GENOMIC DNA]</scope>
    <source>
        <strain evidence="3">JCM 18657</strain>
    </source>
</reference>
<dbReference type="NCBIfam" id="TIGR03588">
    <property type="entry name" value="PseC"/>
    <property type="match status" value="1"/>
</dbReference>
<dbReference type="CDD" id="cd00616">
    <property type="entry name" value="AHBA_syn"/>
    <property type="match status" value="1"/>
</dbReference>
<dbReference type="Proteomes" id="UP001596528">
    <property type="component" value="Unassembled WGS sequence"/>
</dbReference>
<gene>
    <name evidence="2" type="primary">pseC</name>
    <name evidence="2" type="ORF">ACFQWB_16135</name>
</gene>
<sequence>MTLALHGGRPVRDTMLPYGQQWIDDQDVEAVLRVLRGPYLTQGPAVPAFERKVAEFVGARHAVAFTNGTAALHAACYAAGLGPGDEVITTPITFVASANCALYVGAKPFFADIDPHTYNLDPAQVEAAITPRTKAIVAVDFTGQPADMDAINAIADRHGLVVIQDAAHSIGATYKGRKVGTLAAMTMFSFHPVKHVTTGEGGVIVTDSDEYAAKLRLFRSHGITREHMERDEGPWYYEMVDLGYNYRMTDLQAGLGASQMDKLPMFLERRRRWAEMYTRELLQWDEIITPCQLPDTNSAWHLYMIQFKGDRLNGTRRDWFDAMRAENIGVHVHYIPVYRQPYYRKLGYEPGLCPVAEKWYSQAMTLPLYAKMEERDVHDVIEALGKVVRYFAKSR</sequence>
<comment type="similarity">
    <text evidence="1">Belongs to the DegT/DnrJ/EryC1 family.</text>
</comment>
<evidence type="ECO:0000313" key="2">
    <source>
        <dbReference type="EMBL" id="MFC7751450.1"/>
    </source>
</evidence>
<dbReference type="PIRSF" id="PIRSF000390">
    <property type="entry name" value="PLP_StrS"/>
    <property type="match status" value="1"/>
</dbReference>
<keyword evidence="3" id="KW-1185">Reference proteome</keyword>
<keyword evidence="1" id="KW-0663">Pyridoxal phosphate</keyword>
<dbReference type="InterPro" id="IPR000653">
    <property type="entry name" value="DegT/StrS_aminotransferase"/>
</dbReference>